<feature type="domain" description="HMG box" evidence="4">
    <location>
        <begin position="51"/>
        <end position="107"/>
    </location>
</feature>
<feature type="domain" description="HMG box" evidence="4">
    <location>
        <begin position="118"/>
        <end position="180"/>
    </location>
</feature>
<dbReference type="SMART" id="SM00398">
    <property type="entry name" value="HMG"/>
    <property type="match status" value="2"/>
</dbReference>
<dbReference type="GO" id="GO:0003677">
    <property type="term" value="F:DNA binding"/>
    <property type="evidence" value="ECO:0007669"/>
    <property type="project" value="UniProtKB-UniRule"/>
</dbReference>
<dbReference type="EMBL" id="AJWJ01000002">
    <property type="protein sequence ID" value="KAF2078575.1"/>
    <property type="molecule type" value="Genomic_DNA"/>
</dbReference>
<feature type="coiled-coil region" evidence="3">
    <location>
        <begin position="169"/>
        <end position="196"/>
    </location>
</feature>
<evidence type="ECO:0000256" key="1">
    <source>
        <dbReference type="ARBA" id="ARBA00023125"/>
    </source>
</evidence>
<comment type="caution">
    <text evidence="5">The sequence shown here is derived from an EMBL/GenBank/DDBJ whole genome shotgun (WGS) entry which is preliminary data.</text>
</comment>
<dbReference type="InterPro" id="IPR009071">
    <property type="entry name" value="HMG_box_dom"/>
</dbReference>
<evidence type="ECO:0000313" key="6">
    <source>
        <dbReference type="Proteomes" id="UP000695562"/>
    </source>
</evidence>
<dbReference type="AlphaFoldDB" id="A0A8J4Q3F7"/>
<keyword evidence="1 2" id="KW-0238">DNA-binding</keyword>
<evidence type="ECO:0000259" key="4">
    <source>
        <dbReference type="PROSITE" id="PS50118"/>
    </source>
</evidence>
<dbReference type="GO" id="GO:0005634">
    <property type="term" value="C:nucleus"/>
    <property type="evidence" value="ECO:0007669"/>
    <property type="project" value="UniProtKB-UniRule"/>
</dbReference>
<evidence type="ECO:0000313" key="5">
    <source>
        <dbReference type="EMBL" id="KAF2078575.1"/>
    </source>
</evidence>
<keyword evidence="3" id="KW-0175">Coiled coil</keyword>
<accession>A0A8J4Q3F7</accession>
<evidence type="ECO:0000256" key="2">
    <source>
        <dbReference type="PROSITE-ProRule" id="PRU00267"/>
    </source>
</evidence>
<keyword evidence="6" id="KW-1185">Reference proteome</keyword>
<name>A0A8J4Q3F7_9MYCE</name>
<keyword evidence="2" id="KW-0539">Nucleus</keyword>
<dbReference type="Pfam" id="PF09011">
    <property type="entry name" value="HMG_box_2"/>
    <property type="match status" value="1"/>
</dbReference>
<evidence type="ECO:0000256" key="3">
    <source>
        <dbReference type="SAM" id="Coils"/>
    </source>
</evidence>
<feature type="DNA-binding region" description="HMG box" evidence="2">
    <location>
        <begin position="118"/>
        <end position="180"/>
    </location>
</feature>
<gene>
    <name evidence="5" type="ORF">CYY_000075</name>
</gene>
<dbReference type="PANTHER" id="PTHR48112">
    <property type="entry name" value="HIGH MOBILITY GROUP PROTEIN DSP1"/>
    <property type="match status" value="1"/>
</dbReference>
<protein>
    <recommendedName>
        <fullName evidence="4">HMG box domain-containing protein</fullName>
    </recommendedName>
</protein>
<dbReference type="PROSITE" id="PS50118">
    <property type="entry name" value="HMG_BOX_2"/>
    <property type="match status" value="2"/>
</dbReference>
<dbReference type="InterPro" id="IPR050342">
    <property type="entry name" value="HMGB"/>
</dbReference>
<dbReference type="OrthoDB" id="1919336at2759"/>
<dbReference type="Proteomes" id="UP000695562">
    <property type="component" value="Unassembled WGS sequence"/>
</dbReference>
<sequence>MLKVGQYLYKQNSTGLVLGGGSKQLFSCFTTKAELKEEQMVDKILLKQLKPKRPLSSYTFFVKDYCSNNATTDLSVGERAKVISQTWRLMSPTDKIKYQEKADEYKKSLSNIDIPQKPKKPSGSFYLYVAANRDPTRNYIEQTAELRPRWRDLDEKDKKPFHEEFEKLTNEYNQKLVAYNKKIEEMKNSIKEMRKKKKL</sequence>
<reference evidence="5" key="1">
    <citation type="submission" date="2020-01" db="EMBL/GenBank/DDBJ databases">
        <title>Development of genomics and gene disruption for Polysphondylium violaceum indicates a role for the polyketide synthase stlB in stalk morphogenesis.</title>
        <authorList>
            <person name="Narita B."/>
            <person name="Kawabe Y."/>
            <person name="Kin K."/>
            <person name="Saito T."/>
            <person name="Gibbs R."/>
            <person name="Kuspa A."/>
            <person name="Muzny D."/>
            <person name="Queller D."/>
            <person name="Richards S."/>
            <person name="Strassman J."/>
            <person name="Sucgang R."/>
            <person name="Worley K."/>
            <person name="Schaap P."/>
        </authorList>
    </citation>
    <scope>NUCLEOTIDE SEQUENCE</scope>
    <source>
        <strain evidence="5">QSvi11</strain>
    </source>
</reference>
<organism evidence="5 6">
    <name type="scientific">Polysphondylium violaceum</name>
    <dbReference type="NCBI Taxonomy" id="133409"/>
    <lineage>
        <taxon>Eukaryota</taxon>
        <taxon>Amoebozoa</taxon>
        <taxon>Evosea</taxon>
        <taxon>Eumycetozoa</taxon>
        <taxon>Dictyostelia</taxon>
        <taxon>Dictyosteliales</taxon>
        <taxon>Dictyosteliaceae</taxon>
        <taxon>Polysphondylium</taxon>
    </lineage>
</organism>
<feature type="DNA-binding region" description="HMG box" evidence="2">
    <location>
        <begin position="51"/>
        <end position="107"/>
    </location>
</feature>
<dbReference type="SUPFAM" id="SSF47095">
    <property type="entry name" value="HMG-box"/>
    <property type="match status" value="2"/>
</dbReference>
<dbReference type="PANTHER" id="PTHR48112:SF22">
    <property type="entry name" value="MITOCHONDRIAL TRANSCRIPTION FACTOR A, ISOFORM B"/>
    <property type="match status" value="1"/>
</dbReference>
<dbReference type="CDD" id="cd00084">
    <property type="entry name" value="HMG-box_SF"/>
    <property type="match status" value="1"/>
</dbReference>
<proteinExistence type="predicted"/>
<dbReference type="InterPro" id="IPR036910">
    <property type="entry name" value="HMG_box_dom_sf"/>
</dbReference>
<dbReference type="Gene3D" id="1.10.30.10">
    <property type="entry name" value="High mobility group box domain"/>
    <property type="match status" value="2"/>
</dbReference>